<evidence type="ECO:0000256" key="5">
    <source>
        <dbReference type="SAM" id="SignalP"/>
    </source>
</evidence>
<evidence type="ECO:0000256" key="2">
    <source>
        <dbReference type="ARBA" id="ARBA00023004"/>
    </source>
</evidence>
<evidence type="ECO:0000313" key="7">
    <source>
        <dbReference type="EMBL" id="QDU78560.1"/>
    </source>
</evidence>
<dbReference type="RefSeq" id="WP_144992417.1">
    <property type="nucleotide sequence ID" value="NZ_CP036281.1"/>
</dbReference>
<proteinExistence type="predicted"/>
<dbReference type="InterPro" id="IPR009056">
    <property type="entry name" value="Cyt_c-like_dom"/>
</dbReference>
<keyword evidence="3" id="KW-0349">Heme</keyword>
<dbReference type="GO" id="GO:0009055">
    <property type="term" value="F:electron transfer activity"/>
    <property type="evidence" value="ECO:0007669"/>
    <property type="project" value="InterPro"/>
</dbReference>
<reference evidence="7 8" key="1">
    <citation type="submission" date="2019-02" db="EMBL/GenBank/DDBJ databases">
        <title>Deep-cultivation of Planctomycetes and their phenomic and genomic characterization uncovers novel biology.</title>
        <authorList>
            <person name="Wiegand S."/>
            <person name="Jogler M."/>
            <person name="Boedeker C."/>
            <person name="Pinto D."/>
            <person name="Vollmers J."/>
            <person name="Rivas-Marin E."/>
            <person name="Kohn T."/>
            <person name="Peeters S.H."/>
            <person name="Heuer A."/>
            <person name="Rast P."/>
            <person name="Oberbeckmann S."/>
            <person name="Bunk B."/>
            <person name="Jeske O."/>
            <person name="Meyerdierks A."/>
            <person name="Storesund J.E."/>
            <person name="Kallscheuer N."/>
            <person name="Luecker S."/>
            <person name="Lage O.M."/>
            <person name="Pohl T."/>
            <person name="Merkel B.J."/>
            <person name="Hornburger P."/>
            <person name="Mueller R.-W."/>
            <person name="Bruemmer F."/>
            <person name="Labrenz M."/>
            <person name="Spormann A.M."/>
            <person name="Op den Camp H."/>
            <person name="Overmann J."/>
            <person name="Amann R."/>
            <person name="Jetten M.S.M."/>
            <person name="Mascher T."/>
            <person name="Medema M.H."/>
            <person name="Devos D.P."/>
            <person name="Kaster A.-K."/>
            <person name="Ovreas L."/>
            <person name="Rohde M."/>
            <person name="Galperin M.Y."/>
            <person name="Jogler C."/>
        </authorList>
    </citation>
    <scope>NUCLEOTIDE SEQUENCE [LARGE SCALE GENOMIC DNA]</scope>
    <source>
        <strain evidence="7 8">Pla110</strain>
    </source>
</reference>
<keyword evidence="2 3" id="KW-0408">Iron</keyword>
<dbReference type="PROSITE" id="PS51007">
    <property type="entry name" value="CYTC"/>
    <property type="match status" value="1"/>
</dbReference>
<keyword evidence="1 3" id="KW-0479">Metal-binding</keyword>
<protein>
    <recommendedName>
        <fullName evidence="6">Cytochrome c domain-containing protein</fullName>
    </recommendedName>
</protein>
<feature type="region of interest" description="Disordered" evidence="4">
    <location>
        <begin position="270"/>
        <end position="301"/>
    </location>
</feature>
<evidence type="ECO:0000259" key="6">
    <source>
        <dbReference type="PROSITE" id="PS51007"/>
    </source>
</evidence>
<accession>A0A518CH56</accession>
<organism evidence="7 8">
    <name type="scientific">Polystyrenella longa</name>
    <dbReference type="NCBI Taxonomy" id="2528007"/>
    <lineage>
        <taxon>Bacteria</taxon>
        <taxon>Pseudomonadati</taxon>
        <taxon>Planctomycetota</taxon>
        <taxon>Planctomycetia</taxon>
        <taxon>Planctomycetales</taxon>
        <taxon>Planctomycetaceae</taxon>
        <taxon>Polystyrenella</taxon>
    </lineage>
</organism>
<dbReference type="GO" id="GO:0046872">
    <property type="term" value="F:metal ion binding"/>
    <property type="evidence" value="ECO:0007669"/>
    <property type="project" value="UniProtKB-KW"/>
</dbReference>
<sequence precursor="true">MILPRFCLLLTITFCPFLLNNASAAEEEEKVPQYEFEGITIPPASADEPIRKEFSLEKAAGYLDQGATAWTNSHGCVSCHTTGSYMVLRPSLSELLGKPKTEMRDFFVSELADYKQMSRKELRIGANAATVVYLAAGLAEWDKHVTGELSPETDEALRFMFEIEEENGTWTSADCWPPLESSPYQIASVATIATATAPGWLESVKDDSELQTRITKLKSYMSGTEPPHDYGRVLLLWSSARYPGLLEEAKQKELIELLLSHQNDDGGWSVRSFSQPEKWGKGNRAERLNAETDEQRSASDGHQSGLALLVLQEAGVPASDPRVQKGLNWLLTNQRESGRWWTRSLNTDEWHYVTFSGSLYPLTALIKYGAVDQPKVSLKTD</sequence>
<dbReference type="OrthoDB" id="246249at2"/>
<feature type="signal peptide" evidence="5">
    <location>
        <begin position="1"/>
        <end position="24"/>
    </location>
</feature>
<dbReference type="GO" id="GO:0020037">
    <property type="term" value="F:heme binding"/>
    <property type="evidence" value="ECO:0007669"/>
    <property type="project" value="InterPro"/>
</dbReference>
<dbReference type="InterPro" id="IPR008930">
    <property type="entry name" value="Terpenoid_cyclase/PrenylTrfase"/>
</dbReference>
<evidence type="ECO:0000313" key="8">
    <source>
        <dbReference type="Proteomes" id="UP000317178"/>
    </source>
</evidence>
<evidence type="ECO:0000256" key="4">
    <source>
        <dbReference type="SAM" id="MobiDB-lite"/>
    </source>
</evidence>
<dbReference type="EMBL" id="CP036281">
    <property type="protein sequence ID" value="QDU78560.1"/>
    <property type="molecule type" value="Genomic_DNA"/>
</dbReference>
<keyword evidence="5" id="KW-0732">Signal</keyword>
<dbReference type="Proteomes" id="UP000317178">
    <property type="component" value="Chromosome"/>
</dbReference>
<feature type="chain" id="PRO_5021988654" description="Cytochrome c domain-containing protein" evidence="5">
    <location>
        <begin position="25"/>
        <end position="381"/>
    </location>
</feature>
<evidence type="ECO:0000256" key="3">
    <source>
        <dbReference type="PROSITE-ProRule" id="PRU00433"/>
    </source>
</evidence>
<dbReference type="KEGG" id="plon:Pla110_02640"/>
<feature type="compositionally biased region" description="Basic and acidic residues" evidence="4">
    <location>
        <begin position="278"/>
        <end position="299"/>
    </location>
</feature>
<gene>
    <name evidence="7" type="ORF">Pla110_02640</name>
</gene>
<feature type="domain" description="Cytochrome c" evidence="6">
    <location>
        <begin position="61"/>
        <end position="262"/>
    </location>
</feature>
<dbReference type="Pfam" id="PF13243">
    <property type="entry name" value="SQHop_cyclase_C"/>
    <property type="match status" value="1"/>
</dbReference>
<dbReference type="AlphaFoldDB" id="A0A518CH56"/>
<evidence type="ECO:0000256" key="1">
    <source>
        <dbReference type="ARBA" id="ARBA00022723"/>
    </source>
</evidence>
<dbReference type="InterPro" id="IPR032696">
    <property type="entry name" value="SQ_cyclase_C"/>
</dbReference>
<dbReference type="Gene3D" id="1.50.10.20">
    <property type="match status" value="1"/>
</dbReference>
<name>A0A518CH56_9PLAN</name>
<dbReference type="SUPFAM" id="SSF48239">
    <property type="entry name" value="Terpenoid cyclases/Protein prenyltransferases"/>
    <property type="match status" value="1"/>
</dbReference>
<keyword evidence="8" id="KW-1185">Reference proteome</keyword>